<dbReference type="Pfam" id="PF14027">
    <property type="entry name" value="Questin_oxidase"/>
    <property type="match status" value="1"/>
</dbReference>
<organism evidence="2 3">
    <name type="scientific">Marasmius tenuissimus</name>
    <dbReference type="NCBI Taxonomy" id="585030"/>
    <lineage>
        <taxon>Eukaryota</taxon>
        <taxon>Fungi</taxon>
        <taxon>Dikarya</taxon>
        <taxon>Basidiomycota</taxon>
        <taxon>Agaricomycotina</taxon>
        <taxon>Agaricomycetes</taxon>
        <taxon>Agaricomycetidae</taxon>
        <taxon>Agaricales</taxon>
        <taxon>Marasmiineae</taxon>
        <taxon>Marasmiaceae</taxon>
        <taxon>Marasmius</taxon>
    </lineage>
</organism>
<protein>
    <recommendedName>
        <fullName evidence="4">Oxidoreductase AflY</fullName>
    </recommendedName>
</protein>
<dbReference type="PANTHER" id="PTHR35870:SF1">
    <property type="entry name" value="PROTEIN, PUTATIVE (AFU_ORTHOLOGUE AFUA_5G03330)-RELATED"/>
    <property type="match status" value="1"/>
</dbReference>
<dbReference type="EMBL" id="JBBXMP010000013">
    <property type="protein sequence ID" value="KAL0069224.1"/>
    <property type="molecule type" value="Genomic_DNA"/>
</dbReference>
<dbReference type="Proteomes" id="UP001437256">
    <property type="component" value="Unassembled WGS sequence"/>
</dbReference>
<evidence type="ECO:0000256" key="1">
    <source>
        <dbReference type="ARBA" id="ARBA00023002"/>
    </source>
</evidence>
<evidence type="ECO:0008006" key="4">
    <source>
        <dbReference type="Google" id="ProtNLM"/>
    </source>
</evidence>
<comment type="caution">
    <text evidence="2">The sequence shown here is derived from an EMBL/GenBank/DDBJ whole genome shotgun (WGS) entry which is preliminary data.</text>
</comment>
<keyword evidence="1" id="KW-0560">Oxidoreductase</keyword>
<dbReference type="InterPro" id="IPR025337">
    <property type="entry name" value="Questin_oxidase-like"/>
</dbReference>
<evidence type="ECO:0000313" key="3">
    <source>
        <dbReference type="Proteomes" id="UP001437256"/>
    </source>
</evidence>
<sequence>MSSAHNIFDLWPVPSLPPTPLAPNRLPGTSPQSTEKLRELLRINHENWHTFYDEMGRHNHISHHLLALWSMGADAEILQKGYDLHVQLQKPKGDPKEAITKENFVDHLADRSYYKAYVDFFTKVVSEKGGVAALEEYLFSDEMNLQDFNENREVPEMLDHFHSGILHPLIHVGGGVEFGLPGMIVEGLAETAVNSAGNKHIVPRAMFEYHSEREGVHALNILARVYQDGSLSVNEKLLTEVKDDMAASLLQYALNWLPDLHPSLELAQEKVGELEWASTIMYAIPGFKAGEDFNADFVAMHLVTSSLFLSSLVASLSPRSRALLLRTQLAQCLLVWTRLGKPKLDIAGFYAADTAHPNTLNISLSPPAPSKFALPSSTSPLAVNPNPWFFILRQALVHPDDHVSKTIRTLNHYATKYGTVPAGYFGETAKELEGADKLDGTLFVRAAGLTVNRLAREVEELPPYHTFWDRRTFKEGGEKDIFAIFDIK</sequence>
<accession>A0ABR3A7D8</accession>
<evidence type="ECO:0000313" key="2">
    <source>
        <dbReference type="EMBL" id="KAL0069224.1"/>
    </source>
</evidence>
<name>A0ABR3A7D8_9AGAR</name>
<gene>
    <name evidence="2" type="ORF">AAF712_003587</name>
</gene>
<keyword evidence="3" id="KW-1185">Reference proteome</keyword>
<dbReference type="PANTHER" id="PTHR35870">
    <property type="entry name" value="PROTEIN, PUTATIVE (AFU_ORTHOLOGUE AFUA_5G03330)-RELATED"/>
    <property type="match status" value="1"/>
</dbReference>
<proteinExistence type="predicted"/>
<reference evidence="2 3" key="1">
    <citation type="submission" date="2024-05" db="EMBL/GenBank/DDBJ databases">
        <title>A draft genome resource for the thread blight pathogen Marasmius tenuissimus strain MS-2.</title>
        <authorList>
            <person name="Yulfo-Soto G.E."/>
            <person name="Baruah I.K."/>
            <person name="Amoako-Attah I."/>
            <person name="Bukari Y."/>
            <person name="Meinhardt L.W."/>
            <person name="Bailey B.A."/>
            <person name="Cohen S.P."/>
        </authorList>
    </citation>
    <scope>NUCLEOTIDE SEQUENCE [LARGE SCALE GENOMIC DNA]</scope>
    <source>
        <strain evidence="2 3">MS-2</strain>
    </source>
</reference>